<comment type="caution">
    <text evidence="1">The sequence shown here is derived from an EMBL/GenBank/DDBJ whole genome shotgun (WGS) entry which is preliminary data.</text>
</comment>
<protein>
    <submittedName>
        <fullName evidence="1">Uncharacterized protein</fullName>
    </submittedName>
</protein>
<name>A0AAD4R961_9BILA</name>
<gene>
    <name evidence="1" type="ORF">DdX_02517</name>
</gene>
<dbReference type="Proteomes" id="UP001201812">
    <property type="component" value="Unassembled WGS sequence"/>
</dbReference>
<accession>A0AAD4R961</accession>
<keyword evidence="2" id="KW-1185">Reference proteome</keyword>
<dbReference type="EMBL" id="JAKKPZ010000002">
    <property type="protein sequence ID" value="KAI1725835.1"/>
    <property type="molecule type" value="Genomic_DNA"/>
</dbReference>
<sequence>MKPNIKWDTNGNGHTNETERFRYWNIINNITHLPFTSITPNGSKNAKWDRVGSGPDKLSPGAAISHNYAHIHPVFLQIAPPQAPYCALTLCVTSQTMRGCLYSIQRCQDLTICESREWGNEEFVDETASENEAVSAA</sequence>
<evidence type="ECO:0000313" key="1">
    <source>
        <dbReference type="EMBL" id="KAI1725835.1"/>
    </source>
</evidence>
<organism evidence="1 2">
    <name type="scientific">Ditylenchus destructor</name>
    <dbReference type="NCBI Taxonomy" id="166010"/>
    <lineage>
        <taxon>Eukaryota</taxon>
        <taxon>Metazoa</taxon>
        <taxon>Ecdysozoa</taxon>
        <taxon>Nematoda</taxon>
        <taxon>Chromadorea</taxon>
        <taxon>Rhabditida</taxon>
        <taxon>Tylenchina</taxon>
        <taxon>Tylenchomorpha</taxon>
        <taxon>Sphaerularioidea</taxon>
        <taxon>Anguinidae</taxon>
        <taxon>Anguininae</taxon>
        <taxon>Ditylenchus</taxon>
    </lineage>
</organism>
<evidence type="ECO:0000313" key="2">
    <source>
        <dbReference type="Proteomes" id="UP001201812"/>
    </source>
</evidence>
<reference evidence="1" key="1">
    <citation type="submission" date="2022-01" db="EMBL/GenBank/DDBJ databases">
        <title>Genome Sequence Resource for Two Populations of Ditylenchus destructor, the Migratory Endoparasitic Phytonematode.</title>
        <authorList>
            <person name="Zhang H."/>
            <person name="Lin R."/>
            <person name="Xie B."/>
        </authorList>
    </citation>
    <scope>NUCLEOTIDE SEQUENCE</scope>
    <source>
        <strain evidence="1">BazhouSP</strain>
    </source>
</reference>
<dbReference type="AlphaFoldDB" id="A0AAD4R961"/>
<proteinExistence type="predicted"/>